<feature type="transmembrane region" description="Helical" evidence="7">
    <location>
        <begin position="491"/>
        <end position="513"/>
    </location>
</feature>
<protein>
    <recommendedName>
        <fullName evidence="8">Polycystin cation channel PKD1/PKD2 domain-containing protein</fullName>
    </recommendedName>
</protein>
<evidence type="ECO:0000256" key="6">
    <source>
        <dbReference type="SAM" id="MobiDB-lite"/>
    </source>
</evidence>
<evidence type="ECO:0000313" key="9">
    <source>
        <dbReference type="EMBL" id="SBR65338.1"/>
    </source>
</evidence>
<dbReference type="GO" id="GO:0006816">
    <property type="term" value="P:calcium ion transport"/>
    <property type="evidence" value="ECO:0007669"/>
    <property type="project" value="TreeGrafter"/>
</dbReference>
<dbReference type="GO" id="GO:0005261">
    <property type="term" value="F:monoatomic cation channel activity"/>
    <property type="evidence" value="ECO:0007669"/>
    <property type="project" value="TreeGrafter"/>
</dbReference>
<evidence type="ECO:0000256" key="5">
    <source>
        <dbReference type="ARBA" id="ARBA00023136"/>
    </source>
</evidence>
<dbReference type="PANTHER" id="PTHR46730">
    <property type="entry name" value="POLYCYSTIN-1"/>
    <property type="match status" value="1"/>
</dbReference>
<keyword evidence="4 7" id="KW-1133">Transmembrane helix</keyword>
<feature type="compositionally biased region" description="Polar residues" evidence="6">
    <location>
        <begin position="216"/>
        <end position="227"/>
    </location>
</feature>
<evidence type="ECO:0000256" key="4">
    <source>
        <dbReference type="ARBA" id="ARBA00022989"/>
    </source>
</evidence>
<dbReference type="EMBL" id="HAEH01000668">
    <property type="protein sequence ID" value="SBR65338.1"/>
    <property type="molecule type" value="Transcribed_RNA"/>
</dbReference>
<feature type="region of interest" description="Disordered" evidence="6">
    <location>
        <begin position="849"/>
        <end position="869"/>
    </location>
</feature>
<dbReference type="Pfam" id="PF08016">
    <property type="entry name" value="PKD_channel"/>
    <property type="match status" value="1"/>
</dbReference>
<feature type="compositionally biased region" description="Polar residues" evidence="6">
    <location>
        <begin position="853"/>
        <end position="869"/>
    </location>
</feature>
<feature type="non-terminal residue" evidence="9">
    <location>
        <position position="1"/>
    </location>
</feature>
<organism evidence="9">
    <name type="scientific">Nothobranchius rachovii</name>
    <name type="common">bluefin notho</name>
    <dbReference type="NCBI Taxonomy" id="451742"/>
    <lineage>
        <taxon>Eukaryota</taxon>
        <taxon>Metazoa</taxon>
        <taxon>Chordata</taxon>
        <taxon>Craniata</taxon>
        <taxon>Vertebrata</taxon>
        <taxon>Euteleostomi</taxon>
        <taxon>Actinopterygii</taxon>
        <taxon>Neopterygii</taxon>
        <taxon>Teleostei</taxon>
        <taxon>Neoteleostei</taxon>
        <taxon>Acanthomorphata</taxon>
        <taxon>Ovalentaria</taxon>
        <taxon>Atherinomorphae</taxon>
        <taxon>Cyprinodontiformes</taxon>
        <taxon>Nothobranchiidae</taxon>
        <taxon>Nothobranchius</taxon>
    </lineage>
</organism>
<feature type="domain" description="Polycystin cation channel PKD1/PKD2" evidence="8">
    <location>
        <begin position="431"/>
        <end position="580"/>
    </location>
</feature>
<evidence type="ECO:0000256" key="1">
    <source>
        <dbReference type="ARBA" id="ARBA00004141"/>
    </source>
</evidence>
<feature type="region of interest" description="Disordered" evidence="6">
    <location>
        <begin position="258"/>
        <end position="281"/>
    </location>
</feature>
<evidence type="ECO:0000256" key="2">
    <source>
        <dbReference type="ARBA" id="ARBA00022692"/>
    </source>
</evidence>
<feature type="compositionally biased region" description="Polar residues" evidence="6">
    <location>
        <begin position="271"/>
        <end position="280"/>
    </location>
</feature>
<keyword evidence="3" id="KW-0677">Repeat</keyword>
<dbReference type="InterPro" id="IPR013122">
    <property type="entry name" value="PKD1_2_channel"/>
</dbReference>
<evidence type="ECO:0000259" key="8">
    <source>
        <dbReference type="Pfam" id="PF08016"/>
    </source>
</evidence>
<keyword evidence="5 7" id="KW-0472">Membrane</keyword>
<gene>
    <name evidence="9" type="primary">Nfu_g_1_023111</name>
</gene>
<reference evidence="9" key="2">
    <citation type="submission" date="2016-06" db="EMBL/GenBank/DDBJ databases">
        <title>The genome of a short-lived fish provides insights into sex chromosome evolution and the genetic control of aging.</title>
        <authorList>
            <person name="Reichwald K."/>
            <person name="Felder M."/>
            <person name="Petzold A."/>
            <person name="Koch P."/>
            <person name="Groth M."/>
            <person name="Platzer M."/>
        </authorList>
    </citation>
    <scope>NUCLEOTIDE SEQUENCE</scope>
    <source>
        <tissue evidence="9">Brain</tissue>
    </source>
</reference>
<feature type="region of interest" description="Disordered" evidence="6">
    <location>
        <begin position="204"/>
        <end position="227"/>
    </location>
</feature>
<sequence length="917" mass="101744">GTRTTFGCLVPLGSPGELENITIITVTIMIEDHQGAKVTALNRTLMVEDLPSSKTNSGWLGHKSQMELVTLVQHGNPQEIIPYSIALISKLNQTVEQLSSALTLSTVVPAEMVSEGCQETVLAAVETMIRVVEQQICPVGLTAVDLGRNLLDILGTCATKEAMCRTSPATRQLKRKKAIIQLHLALPPHNDDALQRVCSPSSQSLTEDSYHHHKTLVQSSPKSLDFNSSPAQVYKSKHLTLSEEDLLMSIAAEGTSEVINSNSDSGRDSPRTTSSFSASQGGCGGTLWKSLLQSSGAHVAGLGARCRSYLRYAAGASKESGGNVRPPCGYGLLQAKQEARKIRALHSLMRHCVCQLGFLLLVLMVNYQDRIEQRQASLLHSAIRQHLHSTHPGSPNLTSLRNWSDAEWWIGHTLIQHLHQNPTLHLVGLPQMQSMQESFIDFHSAALLAYRSSQCAAVLLTLLALKLLGTLRFVRRWVMMGRVLQRASRELWAVAVLVVLLLLICSHLGNMLFNQSVEGFLSVKQTWVSVTSMLRSRRVLRQLCRVHPVLGPLYGLLVYGGSIWLLARLCGAVLIHVYREKQMELLHSTIEPQDYEMVEFFIKRLKLWMGLTKAKQFRHSVKFEDMDTPPSRSSQGSAFSTLSSSIPSSCSPSLPSSFPSLHPPSSVLSVTSEDFLVSKPNQEVQPCLDGLEPIVSTLLSSFDRVSQLTEDIYNLEVMLHEAQERQRKRRTSNRMDNEMIDVESAKPKEPKEENVPAEVRHRKIGLLYPKSRISLPSLSTFSPFTTQSSFTPPFCFPRVRSSYSESESAPLQSQLFKLSKTSPGVPTPMPAQNISCFNSNSTVRFPKRRAWHSGSSHSADPAQRTSQSSVVPLYGGETFSFSNVRPRSKEEVRSCMGDRLQLKRKAWISEGPEREED</sequence>
<feature type="transmembrane region" description="Helical" evidence="7">
    <location>
        <begin position="448"/>
        <end position="471"/>
    </location>
</feature>
<feature type="transmembrane region" description="Helical" evidence="7">
    <location>
        <begin position="556"/>
        <end position="578"/>
    </location>
</feature>
<keyword evidence="2 7" id="KW-0812">Transmembrane</keyword>
<proteinExistence type="predicted"/>
<dbReference type="PANTHER" id="PTHR46730:SF2">
    <property type="entry name" value="POLYCYSTIN-1 ISOFORM X1"/>
    <property type="match status" value="1"/>
</dbReference>
<evidence type="ECO:0000256" key="3">
    <source>
        <dbReference type="ARBA" id="ARBA00022737"/>
    </source>
</evidence>
<dbReference type="AlphaFoldDB" id="A0A1A8N8B8"/>
<dbReference type="GO" id="GO:0005886">
    <property type="term" value="C:plasma membrane"/>
    <property type="evidence" value="ECO:0007669"/>
    <property type="project" value="TreeGrafter"/>
</dbReference>
<name>A0A1A8N8B8_9TELE</name>
<accession>A0A1A8N8B8</accession>
<reference evidence="9" key="1">
    <citation type="submission" date="2016-05" db="EMBL/GenBank/DDBJ databases">
        <authorList>
            <person name="Lavstsen T."/>
            <person name="Jespersen J.S."/>
        </authorList>
    </citation>
    <scope>NUCLEOTIDE SEQUENCE</scope>
    <source>
        <tissue evidence="9">Brain</tissue>
    </source>
</reference>
<evidence type="ECO:0000256" key="7">
    <source>
        <dbReference type="SAM" id="Phobius"/>
    </source>
</evidence>
<comment type="subcellular location">
    <subcellularLocation>
        <location evidence="1">Membrane</location>
        <topology evidence="1">Multi-pass membrane protein</topology>
    </subcellularLocation>
</comment>